<keyword evidence="2" id="KW-1133">Transmembrane helix</keyword>
<dbReference type="Proteomes" id="UP001150217">
    <property type="component" value="Unassembled WGS sequence"/>
</dbReference>
<evidence type="ECO:0000256" key="2">
    <source>
        <dbReference type="SAM" id="Phobius"/>
    </source>
</evidence>
<reference evidence="3" key="1">
    <citation type="submission" date="2022-08" db="EMBL/GenBank/DDBJ databases">
        <title>A Global Phylogenomic Analysis of the Shiitake Genus Lentinula.</title>
        <authorList>
            <consortium name="DOE Joint Genome Institute"/>
            <person name="Sierra-Patev S."/>
            <person name="Min B."/>
            <person name="Naranjo-Ortiz M."/>
            <person name="Looney B."/>
            <person name="Konkel Z."/>
            <person name="Slot J.C."/>
            <person name="Sakamoto Y."/>
            <person name="Steenwyk J.L."/>
            <person name="Rokas A."/>
            <person name="Carro J."/>
            <person name="Camarero S."/>
            <person name="Ferreira P."/>
            <person name="Molpeceres G."/>
            <person name="Ruiz-Duenas F.J."/>
            <person name="Serrano A."/>
            <person name="Henrissat B."/>
            <person name="Drula E."/>
            <person name="Hughes K.W."/>
            <person name="Mata J.L."/>
            <person name="Ishikawa N.K."/>
            <person name="Vargas-Isla R."/>
            <person name="Ushijima S."/>
            <person name="Smith C.A."/>
            <person name="Ahrendt S."/>
            <person name="Andreopoulos W."/>
            <person name="He G."/>
            <person name="Labutti K."/>
            <person name="Lipzen A."/>
            <person name="Ng V."/>
            <person name="Riley R."/>
            <person name="Sandor L."/>
            <person name="Barry K."/>
            <person name="Martinez A.T."/>
            <person name="Xiao Y."/>
            <person name="Gibbons J.G."/>
            <person name="Terashima K."/>
            <person name="Grigoriev I.V."/>
            <person name="Hibbett D.S."/>
        </authorList>
    </citation>
    <scope>NUCLEOTIDE SEQUENCE</scope>
    <source>
        <strain evidence="3">RHP3577 ss4</strain>
    </source>
</reference>
<protein>
    <submittedName>
        <fullName evidence="3">Uncharacterized protein</fullName>
    </submittedName>
</protein>
<keyword evidence="2" id="KW-0472">Membrane</keyword>
<dbReference type="EMBL" id="JANVFT010000021">
    <property type="protein sequence ID" value="KAJ4497522.1"/>
    <property type="molecule type" value="Genomic_DNA"/>
</dbReference>
<keyword evidence="1" id="KW-0175">Coiled coil</keyword>
<gene>
    <name evidence="3" type="ORF">C8R41DRAFT_944049</name>
</gene>
<accession>A0ABQ8VMA9</accession>
<keyword evidence="4" id="KW-1185">Reference proteome</keyword>
<evidence type="ECO:0000313" key="4">
    <source>
        <dbReference type="Proteomes" id="UP001150217"/>
    </source>
</evidence>
<organism evidence="3 4">
    <name type="scientific">Lentinula lateritia</name>
    <dbReference type="NCBI Taxonomy" id="40482"/>
    <lineage>
        <taxon>Eukaryota</taxon>
        <taxon>Fungi</taxon>
        <taxon>Dikarya</taxon>
        <taxon>Basidiomycota</taxon>
        <taxon>Agaricomycotina</taxon>
        <taxon>Agaricomycetes</taxon>
        <taxon>Agaricomycetidae</taxon>
        <taxon>Agaricales</taxon>
        <taxon>Marasmiineae</taxon>
        <taxon>Omphalotaceae</taxon>
        <taxon>Lentinula</taxon>
    </lineage>
</organism>
<comment type="caution">
    <text evidence="3">The sequence shown here is derived from an EMBL/GenBank/DDBJ whole genome shotgun (WGS) entry which is preliminary data.</text>
</comment>
<keyword evidence="2" id="KW-0812">Transmembrane</keyword>
<name>A0ABQ8VMA9_9AGAR</name>
<proteinExistence type="predicted"/>
<evidence type="ECO:0000256" key="1">
    <source>
        <dbReference type="SAM" id="Coils"/>
    </source>
</evidence>
<feature type="coiled-coil region" evidence="1">
    <location>
        <begin position="58"/>
        <end position="99"/>
    </location>
</feature>
<feature type="transmembrane region" description="Helical" evidence="2">
    <location>
        <begin position="98"/>
        <end position="119"/>
    </location>
</feature>
<evidence type="ECO:0000313" key="3">
    <source>
        <dbReference type="EMBL" id="KAJ4497522.1"/>
    </source>
</evidence>
<sequence>MVLSGTVLTKAYKVEAPLNDAPHTHMSCQSQANDLLGGISTSLNPQNLQQRDVNRASMNLQMMQMQHMQTQLNNLQQRLDTATREAMEAQSELKMMRLLHTITMIILLLIAMSILQYLIISGHTVVVLVPNHLHNIISHPFSPPVNNTTISPTVTPHRNYVEAAQVYTASRTSYQNKELTYNPPPPPTIASSSRITLDQLASIAIDELDAGDIVTVKPHSDRDYDVELSPSKRYK</sequence>